<dbReference type="CDD" id="cd03801">
    <property type="entry name" value="GT4_PimA-like"/>
    <property type="match status" value="1"/>
</dbReference>
<keyword evidence="1 3" id="KW-0808">Transferase</keyword>
<evidence type="ECO:0000259" key="2">
    <source>
        <dbReference type="Pfam" id="PF13439"/>
    </source>
</evidence>
<keyword evidence="4" id="KW-1185">Reference proteome</keyword>
<comment type="caution">
    <text evidence="3">The sequence shown here is derived from an EMBL/GenBank/DDBJ whole genome shotgun (WGS) entry which is preliminary data.</text>
</comment>
<organism evidence="3 4">
    <name type="scientific">Marinibacterium profundimaris</name>
    <dbReference type="NCBI Taxonomy" id="1679460"/>
    <lineage>
        <taxon>Bacteria</taxon>
        <taxon>Pseudomonadati</taxon>
        <taxon>Pseudomonadota</taxon>
        <taxon>Alphaproteobacteria</taxon>
        <taxon>Rhodobacterales</taxon>
        <taxon>Paracoccaceae</taxon>
        <taxon>Marinibacterium</taxon>
    </lineage>
</organism>
<dbReference type="GO" id="GO:0009103">
    <property type="term" value="P:lipopolysaccharide biosynthetic process"/>
    <property type="evidence" value="ECO:0007669"/>
    <property type="project" value="TreeGrafter"/>
</dbReference>
<dbReference type="Gene3D" id="3.40.50.2000">
    <property type="entry name" value="Glycogen Phosphorylase B"/>
    <property type="match status" value="2"/>
</dbReference>
<dbReference type="OrthoDB" id="9790710at2"/>
<reference evidence="3 4" key="1">
    <citation type="submission" date="2013-04" db="EMBL/GenBank/DDBJ databases">
        <title>Oceanicola sp. 22II1-22F33 Genome Sequencing.</title>
        <authorList>
            <person name="Lai Q."/>
            <person name="Li G."/>
            <person name="Shao Z."/>
        </authorList>
    </citation>
    <scope>NUCLEOTIDE SEQUENCE [LARGE SCALE GENOMIC DNA]</scope>
    <source>
        <strain evidence="3 4">22II1-22F33</strain>
    </source>
</reference>
<dbReference type="PANTHER" id="PTHR46401:SF2">
    <property type="entry name" value="GLYCOSYLTRANSFERASE WBBK-RELATED"/>
    <property type="match status" value="1"/>
</dbReference>
<dbReference type="GO" id="GO:0016757">
    <property type="term" value="F:glycosyltransferase activity"/>
    <property type="evidence" value="ECO:0007669"/>
    <property type="project" value="TreeGrafter"/>
</dbReference>
<sequence length="349" mass="37254">MTPAAFAIPGDMTTLTGGYIYERRLLEGLRAAGRDVTHLALPSGFPDPSGAETEAAAAMLQAVGPDRVLILDGFVSGAMETARLARVRAPMVAIVHHPLALEEGLSEARRAHLYRTERDNLALVRHVIVPSPHTARTLVDRYGVPGDRITVARPGVDPASGPPDPVDPPLILSVGILHPRKGHDVLIAALEHIRALPWTCVIVGRDWDTDHARALARQAAQTGLGARLRLAGEVELPQLQRLYRQATLFALATRYEGYGIVFAEALRHGLPVISCRVGAVPDTVPHGTGRLVPPDDPRAFAAALQELLATPAALRDCRLAARLAGDGLPGWPETARLAGDVLETVARDG</sequence>
<gene>
    <name evidence="3" type="ORF">ATO3_25050</name>
</gene>
<dbReference type="RefSeq" id="WP_088652626.1">
    <property type="nucleotide sequence ID" value="NZ_AQQR01000024.1"/>
</dbReference>
<dbReference type="EMBL" id="AQQR01000024">
    <property type="protein sequence ID" value="OWU68059.1"/>
    <property type="molecule type" value="Genomic_DNA"/>
</dbReference>
<evidence type="ECO:0000256" key="1">
    <source>
        <dbReference type="ARBA" id="ARBA00022679"/>
    </source>
</evidence>
<feature type="domain" description="Glycosyltransferase subfamily 4-like N-terminal" evidence="2">
    <location>
        <begin position="51"/>
        <end position="159"/>
    </location>
</feature>
<dbReference type="AlphaFoldDB" id="A0A225NBJ0"/>
<evidence type="ECO:0000313" key="4">
    <source>
        <dbReference type="Proteomes" id="UP000215377"/>
    </source>
</evidence>
<evidence type="ECO:0000313" key="3">
    <source>
        <dbReference type="EMBL" id="OWU68059.1"/>
    </source>
</evidence>
<dbReference type="Proteomes" id="UP000215377">
    <property type="component" value="Unassembled WGS sequence"/>
</dbReference>
<dbReference type="Pfam" id="PF13692">
    <property type="entry name" value="Glyco_trans_1_4"/>
    <property type="match status" value="1"/>
</dbReference>
<dbReference type="Pfam" id="PF13439">
    <property type="entry name" value="Glyco_transf_4"/>
    <property type="match status" value="1"/>
</dbReference>
<dbReference type="SUPFAM" id="SSF53756">
    <property type="entry name" value="UDP-Glycosyltransferase/glycogen phosphorylase"/>
    <property type="match status" value="1"/>
</dbReference>
<dbReference type="PANTHER" id="PTHR46401">
    <property type="entry name" value="GLYCOSYLTRANSFERASE WBBK-RELATED"/>
    <property type="match status" value="1"/>
</dbReference>
<name>A0A225NBJ0_9RHOB</name>
<dbReference type="InterPro" id="IPR028098">
    <property type="entry name" value="Glyco_trans_4-like_N"/>
</dbReference>
<protein>
    <submittedName>
        <fullName evidence="3">Glycosyl transferase family 1</fullName>
    </submittedName>
</protein>
<accession>A0A225NBJ0</accession>
<proteinExistence type="predicted"/>